<comment type="caution">
    <text evidence="1">The sequence shown here is derived from an EMBL/GenBank/DDBJ whole genome shotgun (WGS) entry which is preliminary data.</text>
</comment>
<accession>I0YIN8</accession>
<keyword evidence="2" id="KW-1185">Reference proteome</keyword>
<name>I0YIN8_COCSC</name>
<dbReference type="Proteomes" id="UP000007264">
    <property type="component" value="Unassembled WGS sequence"/>
</dbReference>
<dbReference type="KEGG" id="csl:COCSUDRAFT_34583"/>
<protein>
    <submittedName>
        <fullName evidence="1">Uncharacterized protein</fullName>
    </submittedName>
</protein>
<dbReference type="AlphaFoldDB" id="I0YIN8"/>
<gene>
    <name evidence="1" type="ORF">COCSUDRAFT_34583</name>
</gene>
<organism evidence="1 2">
    <name type="scientific">Coccomyxa subellipsoidea (strain C-169)</name>
    <name type="common">Green microalga</name>
    <dbReference type="NCBI Taxonomy" id="574566"/>
    <lineage>
        <taxon>Eukaryota</taxon>
        <taxon>Viridiplantae</taxon>
        <taxon>Chlorophyta</taxon>
        <taxon>core chlorophytes</taxon>
        <taxon>Trebouxiophyceae</taxon>
        <taxon>Trebouxiophyceae incertae sedis</taxon>
        <taxon>Coccomyxaceae</taxon>
        <taxon>Coccomyxa</taxon>
        <taxon>Coccomyxa subellipsoidea</taxon>
    </lineage>
</organism>
<sequence length="113" mass="12491">MKASTAMKNMPHAALTDSTDKRAQLGIAHKIVVHASFSGANQNCMRSEATALQTVPQHCLGSTQELMGQVTRLVLHIFTRERGSPLFHLHGARTALMPAYLFLYCQQRCRLLG</sequence>
<evidence type="ECO:0000313" key="1">
    <source>
        <dbReference type="EMBL" id="EIE18257.1"/>
    </source>
</evidence>
<proteinExistence type="predicted"/>
<dbReference type="EMBL" id="AGSI01000025">
    <property type="protein sequence ID" value="EIE18257.1"/>
    <property type="molecule type" value="Genomic_DNA"/>
</dbReference>
<dbReference type="RefSeq" id="XP_005642801.1">
    <property type="nucleotide sequence ID" value="XM_005642744.1"/>
</dbReference>
<evidence type="ECO:0000313" key="2">
    <source>
        <dbReference type="Proteomes" id="UP000007264"/>
    </source>
</evidence>
<reference evidence="1 2" key="1">
    <citation type="journal article" date="2012" name="Genome Biol.">
        <title>The genome of the polar eukaryotic microalga coccomyxa subellipsoidea reveals traits of cold adaptation.</title>
        <authorList>
            <person name="Blanc G."/>
            <person name="Agarkova I."/>
            <person name="Grimwood J."/>
            <person name="Kuo A."/>
            <person name="Brueggeman A."/>
            <person name="Dunigan D."/>
            <person name="Gurnon J."/>
            <person name="Ladunga I."/>
            <person name="Lindquist E."/>
            <person name="Lucas S."/>
            <person name="Pangilinan J."/>
            <person name="Proschold T."/>
            <person name="Salamov A."/>
            <person name="Schmutz J."/>
            <person name="Weeks D."/>
            <person name="Yamada T."/>
            <person name="Claverie J.M."/>
            <person name="Grigoriev I."/>
            <person name="Van Etten J."/>
            <person name="Lomsadze A."/>
            <person name="Borodovsky M."/>
        </authorList>
    </citation>
    <scope>NUCLEOTIDE SEQUENCE [LARGE SCALE GENOMIC DNA]</scope>
    <source>
        <strain evidence="1 2">C-169</strain>
    </source>
</reference>
<dbReference type="GeneID" id="17036213"/>